<dbReference type="Gene3D" id="1.20.1250.20">
    <property type="entry name" value="MFS general substrate transporter like domains"/>
    <property type="match status" value="1"/>
</dbReference>
<comment type="similarity">
    <text evidence="2">Belongs to the major facilitator superfamily. EmrB family.</text>
</comment>
<dbReference type="InterPro" id="IPR020846">
    <property type="entry name" value="MFS_dom"/>
</dbReference>
<accession>A0A6N7ZAR0</accession>
<dbReference type="InterPro" id="IPR011701">
    <property type="entry name" value="MFS"/>
</dbReference>
<feature type="transmembrane region" description="Helical" evidence="8">
    <location>
        <begin position="80"/>
        <end position="100"/>
    </location>
</feature>
<proteinExistence type="inferred from homology"/>
<name>A0A6N7ZAR0_9PSEU</name>
<dbReference type="AlphaFoldDB" id="A0A6N7ZAR0"/>
<protein>
    <submittedName>
        <fullName evidence="10">DHA2 family efflux MFS transporter permease subunit</fullName>
    </submittedName>
</protein>
<dbReference type="InterPro" id="IPR004638">
    <property type="entry name" value="EmrB-like"/>
</dbReference>
<evidence type="ECO:0000313" key="11">
    <source>
        <dbReference type="Proteomes" id="UP000440096"/>
    </source>
</evidence>
<feature type="transmembrane region" description="Helical" evidence="8">
    <location>
        <begin position="106"/>
        <end position="127"/>
    </location>
</feature>
<keyword evidence="3" id="KW-0813">Transport</keyword>
<comment type="subcellular location">
    <subcellularLocation>
        <location evidence="1">Cell membrane</location>
        <topology evidence="1">Multi-pass membrane protein</topology>
    </subcellularLocation>
</comment>
<feature type="transmembrane region" description="Helical" evidence="8">
    <location>
        <begin position="336"/>
        <end position="355"/>
    </location>
</feature>
<evidence type="ECO:0000256" key="1">
    <source>
        <dbReference type="ARBA" id="ARBA00004651"/>
    </source>
</evidence>
<feature type="transmembrane region" description="Helical" evidence="8">
    <location>
        <begin position="139"/>
        <end position="163"/>
    </location>
</feature>
<feature type="transmembrane region" description="Helical" evidence="8">
    <location>
        <begin position="169"/>
        <end position="188"/>
    </location>
</feature>
<dbReference type="Gene3D" id="1.20.1720.10">
    <property type="entry name" value="Multidrug resistance protein D"/>
    <property type="match status" value="1"/>
</dbReference>
<feature type="transmembrane region" description="Helical" evidence="8">
    <location>
        <begin position="407"/>
        <end position="426"/>
    </location>
</feature>
<dbReference type="PROSITE" id="PS50850">
    <property type="entry name" value="MFS"/>
    <property type="match status" value="1"/>
</dbReference>
<evidence type="ECO:0000256" key="3">
    <source>
        <dbReference type="ARBA" id="ARBA00022448"/>
    </source>
</evidence>
<dbReference type="GO" id="GO:0022857">
    <property type="term" value="F:transmembrane transporter activity"/>
    <property type="evidence" value="ECO:0007669"/>
    <property type="project" value="InterPro"/>
</dbReference>
<feature type="transmembrane region" description="Helical" evidence="8">
    <location>
        <begin position="200"/>
        <end position="219"/>
    </location>
</feature>
<dbReference type="EMBL" id="WMBA01000079">
    <property type="protein sequence ID" value="MTD58844.1"/>
    <property type="molecule type" value="Genomic_DNA"/>
</dbReference>
<keyword evidence="6 8" id="KW-1133">Transmembrane helix</keyword>
<sequence length="473" mass="49581">MSDTEQKLDPALRRLSWILIVGLVAALLDTTVVNVAINTLRGELHASVETVQWVNTGYLLAMGMVVPLSGWSMQRFGAKTMWLVALSVFLIGSVLSGASWDIDSLIAFRVLQGLGGGLMFPILQTVLVQASGGRNVGKLMATVGLPAVVVPILGPVVGGLIISNTDWRWIFFINVPICLVGLVLAWFGVPKSARQGGGRLDVLGLVLLSPALVALLYGLSQVSVRGGFGDPGVIIPLAVGAVLLVLFCVHALRTRTEPVVDLRLFRSRSFAVSSMLLFLSGLSLYSAMFLLPLYFQQVEGYSALRTGAWLALQGVGSLASRNAFGRLTDRIGPRPVVLIGSVLTAVAMLVFTQASPDTSTVVLGAALVVFGVGLGGATVAVMVGAYQGLRPAAIPHASSATRILQQVGGSFGTTVLALILAGELAGRGAADKAGAFDVTFWWSFGFVLLAVVLALLLPGRARSREPETAPAAN</sequence>
<dbReference type="PANTHER" id="PTHR42718:SF9">
    <property type="entry name" value="MAJOR FACILITATOR SUPERFAMILY MULTIDRUG TRANSPORTER MFSC"/>
    <property type="match status" value="1"/>
</dbReference>
<feature type="transmembrane region" description="Helical" evidence="8">
    <location>
        <begin position="270"/>
        <end position="295"/>
    </location>
</feature>
<keyword evidence="7 8" id="KW-0472">Membrane</keyword>
<feature type="transmembrane region" description="Helical" evidence="8">
    <location>
        <begin position="231"/>
        <end position="249"/>
    </location>
</feature>
<evidence type="ECO:0000256" key="5">
    <source>
        <dbReference type="ARBA" id="ARBA00022692"/>
    </source>
</evidence>
<keyword evidence="11" id="KW-1185">Reference proteome</keyword>
<evidence type="ECO:0000256" key="2">
    <source>
        <dbReference type="ARBA" id="ARBA00008537"/>
    </source>
</evidence>
<dbReference type="NCBIfam" id="TIGR00711">
    <property type="entry name" value="efflux_EmrB"/>
    <property type="match status" value="1"/>
</dbReference>
<dbReference type="CDD" id="cd17503">
    <property type="entry name" value="MFS_LmrB_MDR_like"/>
    <property type="match status" value="1"/>
</dbReference>
<dbReference type="InterPro" id="IPR036259">
    <property type="entry name" value="MFS_trans_sf"/>
</dbReference>
<evidence type="ECO:0000256" key="4">
    <source>
        <dbReference type="ARBA" id="ARBA00022475"/>
    </source>
</evidence>
<comment type="caution">
    <text evidence="10">The sequence shown here is derived from an EMBL/GenBank/DDBJ whole genome shotgun (WGS) entry which is preliminary data.</text>
</comment>
<evidence type="ECO:0000256" key="8">
    <source>
        <dbReference type="SAM" id="Phobius"/>
    </source>
</evidence>
<dbReference type="GO" id="GO:0005886">
    <property type="term" value="C:plasma membrane"/>
    <property type="evidence" value="ECO:0007669"/>
    <property type="project" value="UniProtKB-SubCell"/>
</dbReference>
<evidence type="ECO:0000256" key="6">
    <source>
        <dbReference type="ARBA" id="ARBA00022989"/>
    </source>
</evidence>
<dbReference type="RefSeq" id="WP_154760915.1">
    <property type="nucleotide sequence ID" value="NZ_WMBA01000079.1"/>
</dbReference>
<dbReference type="PANTHER" id="PTHR42718">
    <property type="entry name" value="MAJOR FACILITATOR SUPERFAMILY MULTIDRUG TRANSPORTER MFSC"/>
    <property type="match status" value="1"/>
</dbReference>
<dbReference type="Pfam" id="PF07690">
    <property type="entry name" value="MFS_1"/>
    <property type="match status" value="1"/>
</dbReference>
<evidence type="ECO:0000259" key="9">
    <source>
        <dbReference type="PROSITE" id="PS50850"/>
    </source>
</evidence>
<keyword evidence="5 8" id="KW-0812">Transmembrane</keyword>
<dbReference type="Proteomes" id="UP000440096">
    <property type="component" value="Unassembled WGS sequence"/>
</dbReference>
<feature type="transmembrane region" description="Helical" evidence="8">
    <location>
        <begin position="361"/>
        <end position="386"/>
    </location>
</feature>
<reference evidence="10 11" key="1">
    <citation type="submission" date="2019-11" db="EMBL/GenBank/DDBJ databases">
        <title>Draft genome of Amycolatopsis RM579.</title>
        <authorList>
            <person name="Duangmal K."/>
            <person name="Mingma R."/>
        </authorList>
    </citation>
    <scope>NUCLEOTIDE SEQUENCE [LARGE SCALE GENOMIC DNA]</scope>
    <source>
        <strain evidence="10 11">RM579</strain>
    </source>
</reference>
<organism evidence="10 11">
    <name type="scientific">Amycolatopsis pithecellobii</name>
    <dbReference type="NCBI Taxonomy" id="664692"/>
    <lineage>
        <taxon>Bacteria</taxon>
        <taxon>Bacillati</taxon>
        <taxon>Actinomycetota</taxon>
        <taxon>Actinomycetes</taxon>
        <taxon>Pseudonocardiales</taxon>
        <taxon>Pseudonocardiaceae</taxon>
        <taxon>Amycolatopsis</taxon>
    </lineage>
</organism>
<evidence type="ECO:0000313" key="10">
    <source>
        <dbReference type="EMBL" id="MTD58844.1"/>
    </source>
</evidence>
<dbReference type="OrthoDB" id="9812221at2"/>
<feature type="transmembrane region" description="Helical" evidence="8">
    <location>
        <begin position="438"/>
        <end position="457"/>
    </location>
</feature>
<keyword evidence="4" id="KW-1003">Cell membrane</keyword>
<dbReference type="SUPFAM" id="SSF103473">
    <property type="entry name" value="MFS general substrate transporter"/>
    <property type="match status" value="1"/>
</dbReference>
<feature type="domain" description="Major facilitator superfamily (MFS) profile" evidence="9">
    <location>
        <begin position="15"/>
        <end position="462"/>
    </location>
</feature>
<gene>
    <name evidence="10" type="ORF">GKO32_33415</name>
</gene>
<feature type="transmembrane region" description="Helical" evidence="8">
    <location>
        <begin position="15"/>
        <end position="37"/>
    </location>
</feature>
<feature type="transmembrane region" description="Helical" evidence="8">
    <location>
        <begin position="307"/>
        <end position="324"/>
    </location>
</feature>
<evidence type="ECO:0000256" key="7">
    <source>
        <dbReference type="ARBA" id="ARBA00023136"/>
    </source>
</evidence>